<protein>
    <submittedName>
        <fullName evidence="1">Uncharacterized protein</fullName>
    </submittedName>
</protein>
<comment type="caution">
    <text evidence="1">The sequence shown here is derived from an EMBL/GenBank/DDBJ whole genome shotgun (WGS) entry which is preliminary data.</text>
</comment>
<dbReference type="AlphaFoldDB" id="A0A1W0WBM1"/>
<organism evidence="1 2">
    <name type="scientific">Hypsibius exemplaris</name>
    <name type="common">Freshwater tardigrade</name>
    <dbReference type="NCBI Taxonomy" id="2072580"/>
    <lineage>
        <taxon>Eukaryota</taxon>
        <taxon>Metazoa</taxon>
        <taxon>Ecdysozoa</taxon>
        <taxon>Tardigrada</taxon>
        <taxon>Eutardigrada</taxon>
        <taxon>Parachela</taxon>
        <taxon>Hypsibioidea</taxon>
        <taxon>Hypsibiidae</taxon>
        <taxon>Hypsibius</taxon>
    </lineage>
</organism>
<evidence type="ECO:0000313" key="1">
    <source>
        <dbReference type="EMBL" id="OQV12615.1"/>
    </source>
</evidence>
<sequence length="88" mass="9889">MDPMTMVDVEGMDWNDWRQLTTAEAWKWLARESRNAETSLITTTTELAPVEESILGALMEGTKAETGGYGVEDLLVRLLDTLEPPHPR</sequence>
<reference evidence="2" key="1">
    <citation type="submission" date="2017-01" db="EMBL/GenBank/DDBJ databases">
        <title>Comparative genomics of anhydrobiosis in the tardigrade Hypsibius dujardini.</title>
        <authorList>
            <person name="Yoshida Y."/>
            <person name="Koutsovoulos G."/>
            <person name="Laetsch D."/>
            <person name="Stevens L."/>
            <person name="Kumar S."/>
            <person name="Horikawa D."/>
            <person name="Ishino K."/>
            <person name="Komine S."/>
            <person name="Tomita M."/>
            <person name="Blaxter M."/>
            <person name="Arakawa K."/>
        </authorList>
    </citation>
    <scope>NUCLEOTIDE SEQUENCE [LARGE SCALE GENOMIC DNA]</scope>
    <source>
        <strain evidence="2">Z151</strain>
    </source>
</reference>
<proteinExistence type="predicted"/>
<keyword evidence="2" id="KW-1185">Reference proteome</keyword>
<accession>A0A1W0WBM1</accession>
<name>A0A1W0WBM1_HYPEX</name>
<evidence type="ECO:0000313" key="2">
    <source>
        <dbReference type="Proteomes" id="UP000192578"/>
    </source>
</evidence>
<dbReference type="Proteomes" id="UP000192578">
    <property type="component" value="Unassembled WGS sequence"/>
</dbReference>
<dbReference type="EMBL" id="MTYJ01000140">
    <property type="protein sequence ID" value="OQV12615.1"/>
    <property type="molecule type" value="Genomic_DNA"/>
</dbReference>
<gene>
    <name evidence="1" type="ORF">BV898_13105</name>
</gene>